<evidence type="ECO:0000256" key="1">
    <source>
        <dbReference type="ARBA" id="ARBA00004117"/>
    </source>
</evidence>
<dbReference type="Pfam" id="PF14842">
    <property type="entry name" value="FliG_N"/>
    <property type="match status" value="1"/>
</dbReference>
<evidence type="ECO:0000313" key="15">
    <source>
        <dbReference type="Proteomes" id="UP000188243"/>
    </source>
</evidence>
<dbReference type="Pfam" id="PF14841">
    <property type="entry name" value="FliG_M"/>
    <property type="match status" value="1"/>
</dbReference>
<accession>A0A1Q2H3F2</accession>
<keyword evidence="14" id="KW-0966">Cell projection</keyword>
<organism evidence="14 15">
    <name type="scientific">Pseudoalteromonas aliena</name>
    <dbReference type="NCBI Taxonomy" id="247523"/>
    <lineage>
        <taxon>Bacteria</taxon>
        <taxon>Pseudomonadati</taxon>
        <taxon>Pseudomonadota</taxon>
        <taxon>Gammaproteobacteria</taxon>
        <taxon>Alteromonadales</taxon>
        <taxon>Pseudoalteromonadaceae</taxon>
        <taxon>Pseudoalteromonas</taxon>
    </lineage>
</organism>
<dbReference type="Proteomes" id="UP000188243">
    <property type="component" value="Chromosome"/>
</dbReference>
<feature type="domain" description="Flagellar motor switch protein FliG N-terminal" evidence="13">
    <location>
        <begin position="12"/>
        <end position="110"/>
    </location>
</feature>
<dbReference type="InterPro" id="IPR028263">
    <property type="entry name" value="FliG_N"/>
</dbReference>
<dbReference type="PANTHER" id="PTHR30534:SF0">
    <property type="entry name" value="FLAGELLAR MOTOR SWITCH PROTEIN FLIG"/>
    <property type="match status" value="1"/>
</dbReference>
<feature type="domain" description="Flagellar motor switch protein FliG C-terminal" evidence="11">
    <location>
        <begin position="224"/>
        <end position="329"/>
    </location>
</feature>
<dbReference type="SUPFAM" id="SSF48029">
    <property type="entry name" value="FliG"/>
    <property type="match status" value="2"/>
</dbReference>
<dbReference type="InterPro" id="IPR000090">
    <property type="entry name" value="Flg_Motor_Flig"/>
</dbReference>
<evidence type="ECO:0000256" key="7">
    <source>
        <dbReference type="ARBA" id="ARBA00022779"/>
    </source>
</evidence>
<dbReference type="InterPro" id="IPR032779">
    <property type="entry name" value="FliG_M"/>
</dbReference>
<reference evidence="14 15" key="1">
    <citation type="submission" date="2017-02" db="EMBL/GenBank/DDBJ databases">
        <title>Complete genome sequence of the cold-active Pseudoalteromonas aliena strain EH1 isolated from Arctic seawater.</title>
        <authorList>
            <person name="Kim E."/>
            <person name="Heo E."/>
            <person name="Kim H."/>
            <person name="Kim D."/>
        </authorList>
    </citation>
    <scope>NUCLEOTIDE SEQUENCE [LARGE SCALE GENOMIC DNA]</scope>
    <source>
        <strain evidence="14 15">EH1</strain>
    </source>
</reference>
<dbReference type="PANTHER" id="PTHR30534">
    <property type="entry name" value="FLAGELLAR MOTOR SWITCH PROTEIN FLIG"/>
    <property type="match status" value="1"/>
</dbReference>
<keyword evidence="14" id="KW-0969">Cilium</keyword>
<evidence type="ECO:0000256" key="6">
    <source>
        <dbReference type="ARBA" id="ARBA00022500"/>
    </source>
</evidence>
<keyword evidence="5" id="KW-1003">Cell membrane</keyword>
<dbReference type="RefSeq" id="WP_077538704.1">
    <property type="nucleotide sequence ID" value="NZ_CANLYY010000014.1"/>
</dbReference>
<dbReference type="GO" id="GO:0009425">
    <property type="term" value="C:bacterial-type flagellum basal body"/>
    <property type="evidence" value="ECO:0007669"/>
    <property type="project" value="UniProtKB-SubCell"/>
</dbReference>
<dbReference type="InterPro" id="IPR023087">
    <property type="entry name" value="Flg_Motor_Flig_C"/>
</dbReference>
<keyword evidence="7" id="KW-0283">Flagellar rotation</keyword>
<comment type="subcellular location">
    <subcellularLocation>
        <location evidence="1">Bacterial flagellum basal body</location>
    </subcellularLocation>
    <subcellularLocation>
        <location evidence="2">Cell inner membrane</location>
        <topology evidence="2">Peripheral membrane protein</topology>
        <orientation evidence="2">Cytoplasmic side</orientation>
    </subcellularLocation>
</comment>
<dbReference type="KEGG" id="paln:B0W48_20210"/>
<keyword evidence="9" id="KW-0975">Bacterial flagellum</keyword>
<evidence type="ECO:0000256" key="8">
    <source>
        <dbReference type="ARBA" id="ARBA00023136"/>
    </source>
</evidence>
<protein>
    <recommendedName>
        <fullName evidence="4">Flagellar motor switch protein FliG</fullName>
    </recommendedName>
</protein>
<comment type="similarity">
    <text evidence="3">Belongs to the FliG family.</text>
</comment>
<dbReference type="Gene3D" id="1.10.220.30">
    <property type="match status" value="3"/>
</dbReference>
<gene>
    <name evidence="14" type="primary">fliG</name>
    <name evidence="14" type="ORF">B0W48_20210</name>
</gene>
<comment type="function">
    <text evidence="10">FliG is one of three proteins (FliG, FliN, FliM) that forms the rotor-mounted switch complex (C ring), located at the base of the basal body. This complex interacts with the CheY and CheZ chemotaxis proteins, in addition to contacting components of the motor that determine the direction of flagellar rotation.</text>
</comment>
<evidence type="ECO:0000259" key="11">
    <source>
        <dbReference type="Pfam" id="PF01706"/>
    </source>
</evidence>
<evidence type="ECO:0000259" key="12">
    <source>
        <dbReference type="Pfam" id="PF14841"/>
    </source>
</evidence>
<dbReference type="STRING" id="247523.B0W48_20210"/>
<dbReference type="Pfam" id="PF01706">
    <property type="entry name" value="FliG_C"/>
    <property type="match status" value="1"/>
</dbReference>
<name>A0A1Q2H3F2_9GAMM</name>
<evidence type="ECO:0000256" key="4">
    <source>
        <dbReference type="ARBA" id="ARBA00021870"/>
    </source>
</evidence>
<dbReference type="GO" id="GO:0006935">
    <property type="term" value="P:chemotaxis"/>
    <property type="evidence" value="ECO:0007669"/>
    <property type="project" value="UniProtKB-KW"/>
</dbReference>
<dbReference type="AlphaFoldDB" id="A0A1Q2H3F2"/>
<keyword evidence="14" id="KW-0282">Flagellum</keyword>
<evidence type="ECO:0000259" key="13">
    <source>
        <dbReference type="Pfam" id="PF14842"/>
    </source>
</evidence>
<dbReference type="EMBL" id="CP019628">
    <property type="protein sequence ID" value="AQQ01896.1"/>
    <property type="molecule type" value="Genomic_DNA"/>
</dbReference>
<evidence type="ECO:0000256" key="10">
    <source>
        <dbReference type="ARBA" id="ARBA00025598"/>
    </source>
</evidence>
<dbReference type="GO" id="GO:0071973">
    <property type="term" value="P:bacterial-type flagellum-dependent cell motility"/>
    <property type="evidence" value="ECO:0007669"/>
    <property type="project" value="InterPro"/>
</dbReference>
<evidence type="ECO:0000256" key="3">
    <source>
        <dbReference type="ARBA" id="ARBA00010299"/>
    </source>
</evidence>
<dbReference type="GO" id="GO:0005886">
    <property type="term" value="C:plasma membrane"/>
    <property type="evidence" value="ECO:0007669"/>
    <property type="project" value="UniProtKB-SubCell"/>
</dbReference>
<feature type="domain" description="Flagellar motor switch protein FliG middle" evidence="12">
    <location>
        <begin position="122"/>
        <end position="195"/>
    </location>
</feature>
<evidence type="ECO:0000256" key="9">
    <source>
        <dbReference type="ARBA" id="ARBA00023143"/>
    </source>
</evidence>
<dbReference type="GO" id="GO:0003774">
    <property type="term" value="F:cytoskeletal motor activity"/>
    <property type="evidence" value="ECO:0007669"/>
    <property type="project" value="InterPro"/>
</dbReference>
<evidence type="ECO:0000256" key="5">
    <source>
        <dbReference type="ARBA" id="ARBA00022475"/>
    </source>
</evidence>
<evidence type="ECO:0000313" key="14">
    <source>
        <dbReference type="EMBL" id="AQQ01896.1"/>
    </source>
</evidence>
<keyword evidence="8" id="KW-0472">Membrane</keyword>
<keyword evidence="6" id="KW-0145">Chemotaxis</keyword>
<proteinExistence type="inferred from homology"/>
<dbReference type="PRINTS" id="PR00954">
    <property type="entry name" value="FLGMOTORFLIG"/>
</dbReference>
<sequence length="339" mass="38359">MNQEKLEKVTPLPALDRAAILLLSMGEENAASVIRKLGRREVQVISEKMAKISNVTQKDVASTLSEFFDCYRNESGVNGASRVYLERALDKAVGRKLAKTMLDDIYGGAMNDDLRRLEWIPPELIVRFLEQEHVQMQALFLAFLPPEQASAIIALFPESKHDDLLYRIASLREVSEHVIDDVRLTLEACIEFVGRQVGAQVNGVDKAVEIINRYNGNKSQIIEMMKKQNSNVADEIQEKMYDFDGLAKQTDETLTQLLNDIPDELWTMSLKGADRDLVDRVLGALPKRLAQVYQQQIDGLTSQPVSKVKAARKEIMSIVRDMTKRGEIEYRLYQEETAG</sequence>
<evidence type="ECO:0000256" key="2">
    <source>
        <dbReference type="ARBA" id="ARBA00004515"/>
    </source>
</evidence>
<dbReference type="InterPro" id="IPR011002">
    <property type="entry name" value="FliG_a-hlx"/>
</dbReference>